<evidence type="ECO:0000256" key="10">
    <source>
        <dbReference type="ARBA" id="ARBA00023136"/>
    </source>
</evidence>
<evidence type="ECO:0000256" key="4">
    <source>
        <dbReference type="ARBA" id="ARBA00022452"/>
    </source>
</evidence>
<comment type="caution">
    <text evidence="16">The sequence shown here is derived from an EMBL/GenBank/DDBJ whole genome shotgun (WGS) entry which is preliminary data.</text>
</comment>
<dbReference type="AlphaFoldDB" id="A0A939EGF2"/>
<comment type="subcellular location">
    <subcellularLocation>
        <location evidence="1 13">Cell outer membrane</location>
        <topology evidence="1 13">Multi-pass membrane protein</topology>
    </subcellularLocation>
</comment>
<dbReference type="NCBIfam" id="TIGR01785">
    <property type="entry name" value="TonB-hemin"/>
    <property type="match status" value="1"/>
</dbReference>
<keyword evidence="9 14" id="KW-0798">TonB box</keyword>
<dbReference type="NCBIfam" id="TIGR01786">
    <property type="entry name" value="TonB-hemlactrns"/>
    <property type="match status" value="1"/>
</dbReference>
<evidence type="ECO:0000256" key="9">
    <source>
        <dbReference type="ARBA" id="ARBA00023077"/>
    </source>
</evidence>
<name>A0A939EGF2_9HYPH</name>
<evidence type="ECO:0000256" key="13">
    <source>
        <dbReference type="PROSITE-ProRule" id="PRU01360"/>
    </source>
</evidence>
<dbReference type="Pfam" id="PF00593">
    <property type="entry name" value="TonB_dep_Rec_b-barrel"/>
    <property type="match status" value="1"/>
</dbReference>
<dbReference type="InterPro" id="IPR010949">
    <property type="entry name" value="TonB_Hb/transfer/lactofer_rcpt"/>
</dbReference>
<dbReference type="EMBL" id="JAEKJZ010000005">
    <property type="protein sequence ID" value="MBN9672751.1"/>
    <property type="molecule type" value="Genomic_DNA"/>
</dbReference>
<dbReference type="InterPro" id="IPR011662">
    <property type="entry name" value="Secretin/TonB_short_N"/>
</dbReference>
<dbReference type="Pfam" id="PF07715">
    <property type="entry name" value="Plug"/>
    <property type="match status" value="1"/>
</dbReference>
<dbReference type="GO" id="GO:0015232">
    <property type="term" value="F:heme transmembrane transporter activity"/>
    <property type="evidence" value="ECO:0007669"/>
    <property type="project" value="InterPro"/>
</dbReference>
<dbReference type="RefSeq" id="WP_207142607.1">
    <property type="nucleotide sequence ID" value="NZ_JAEKJZ010000005.1"/>
</dbReference>
<dbReference type="Gene3D" id="2.40.170.20">
    <property type="entry name" value="TonB-dependent receptor, beta-barrel domain"/>
    <property type="match status" value="1"/>
</dbReference>
<evidence type="ECO:0000256" key="8">
    <source>
        <dbReference type="ARBA" id="ARBA00023004"/>
    </source>
</evidence>
<dbReference type="Proteomes" id="UP000664096">
    <property type="component" value="Unassembled WGS sequence"/>
</dbReference>
<dbReference type="CDD" id="cd01347">
    <property type="entry name" value="ligand_gated_channel"/>
    <property type="match status" value="1"/>
</dbReference>
<comment type="similarity">
    <text evidence="2 13 14">Belongs to the TonB-dependent receptor family.</text>
</comment>
<proteinExistence type="inferred from homology"/>
<organism evidence="16 17">
    <name type="scientific">Roseibium aggregatum</name>
    <dbReference type="NCBI Taxonomy" id="187304"/>
    <lineage>
        <taxon>Bacteria</taxon>
        <taxon>Pseudomonadati</taxon>
        <taxon>Pseudomonadota</taxon>
        <taxon>Alphaproteobacteria</taxon>
        <taxon>Hyphomicrobiales</taxon>
        <taxon>Stappiaceae</taxon>
        <taxon>Roseibium</taxon>
    </lineage>
</organism>
<dbReference type="GO" id="GO:0009279">
    <property type="term" value="C:cell outer membrane"/>
    <property type="evidence" value="ECO:0007669"/>
    <property type="project" value="UniProtKB-SubCell"/>
</dbReference>
<feature type="domain" description="Secretin/TonB short N-terminal" evidence="15">
    <location>
        <begin position="78"/>
        <end position="129"/>
    </location>
</feature>
<keyword evidence="12 13" id="KW-0998">Cell outer membrane</keyword>
<dbReference type="GO" id="GO:0044718">
    <property type="term" value="P:siderophore transmembrane transport"/>
    <property type="evidence" value="ECO:0007669"/>
    <property type="project" value="TreeGrafter"/>
</dbReference>
<dbReference type="SMART" id="SM00965">
    <property type="entry name" value="STN"/>
    <property type="match status" value="1"/>
</dbReference>
<dbReference type="InterPro" id="IPR037066">
    <property type="entry name" value="Plug_dom_sf"/>
</dbReference>
<keyword evidence="3 13" id="KW-0813">Transport</keyword>
<dbReference type="InterPro" id="IPR000531">
    <property type="entry name" value="Beta-barrel_TonB"/>
</dbReference>
<dbReference type="PROSITE" id="PS52016">
    <property type="entry name" value="TONB_DEPENDENT_REC_3"/>
    <property type="match status" value="1"/>
</dbReference>
<evidence type="ECO:0000313" key="16">
    <source>
        <dbReference type="EMBL" id="MBN9672751.1"/>
    </source>
</evidence>
<evidence type="ECO:0000259" key="15">
    <source>
        <dbReference type="SMART" id="SM00965"/>
    </source>
</evidence>
<dbReference type="InterPro" id="IPR011276">
    <property type="entry name" value="TonB_haem/Hb_rcpt"/>
</dbReference>
<keyword evidence="7" id="KW-0732">Signal</keyword>
<dbReference type="Gene3D" id="2.170.130.10">
    <property type="entry name" value="TonB-dependent receptor, plug domain"/>
    <property type="match status" value="1"/>
</dbReference>
<evidence type="ECO:0000256" key="2">
    <source>
        <dbReference type="ARBA" id="ARBA00009810"/>
    </source>
</evidence>
<keyword evidence="8" id="KW-0408">Iron</keyword>
<dbReference type="PANTHER" id="PTHR30069">
    <property type="entry name" value="TONB-DEPENDENT OUTER MEMBRANE RECEPTOR"/>
    <property type="match status" value="1"/>
</dbReference>
<dbReference type="InterPro" id="IPR012910">
    <property type="entry name" value="Plug_dom"/>
</dbReference>
<evidence type="ECO:0000256" key="7">
    <source>
        <dbReference type="ARBA" id="ARBA00022729"/>
    </source>
</evidence>
<keyword evidence="11 16" id="KW-0675">Receptor</keyword>
<keyword evidence="5" id="KW-0410">Iron transport</keyword>
<sequence length="903" mass="96101">MASNGKAGSSRKRKKAGRVCNGFLCATSIASIVLGAAASTVLTGTAFAQQAQGEVRSFNIPGQPLAGAVAAFGRQSGLQVSLAASSAAGVRTNPVAGTMDPYSALTQMLSGTGLYWWLSESGAVIIASARSSAAPATGAEGDVLDVVVVTDEEGSGYQGTPDWVYEVPDSVSVISGEAIENLAVRDTNELFNSASGVYAGSTVGSFPTVSPNIRGLQDEGRVIVSIDGARLNSQDGGRYGGADIGGMSMAFVDTAFVRAVDITKKTNASANNAGSLGGTVDFRLVRADDVIAPGERWGVSATGAAGTNGYDYSSAFVGAVRLGDAISVTLGASSKELSEYEPGEFGDAEGRFDLTYRRNWSALAKIEAEFETVTASLAWLHQHNDFAYAVGEGADGSSFDAGSDTIIADVDWIPDTPMIDLSAKFWAQLSQIDETRDARYAGTTLVAAETDIGKAFTSFGVILENTSELSTALGDLSLNYGIEAFRDVADKSASSSAIDDNPLFANSYGSWTPPGRRDIASGFMNGTLEPADWVTLSGGLRYDWSRLKGNPTYFYQLGTTTTTAGAVISQVDYFINYLGFDPFIAGLIGSTALGEVFNNAWYIAGTSVTYAPNDYLSETEEIDRTDAAWLPSATIEFAPVDWFKPYASYSQSFRPPTLSEAFASGSVSPGDIIGTNLAPNTDLRPEKARTYEIGANLVADQIFTDNDRLRLKVSGFYREVDDYIVVGDLVTHVPSRMDFYSFVNLDGTANMKGVELEGNYDAGYFWFGGSFSLLEIDWPQKTQTFSNGTLSTTGESIFWNSTVPPKQKLVLDAGVRLFDQRLSLGARMNHATPSSDPQLDTEGNVVENGDPYTTLDLYGSFKVTDNAVLRMSVNNVTDINYLPINSAYVAPGRTMQASLKIRF</sequence>
<dbReference type="GO" id="GO:0015344">
    <property type="term" value="F:siderophore uptake transmembrane transporter activity"/>
    <property type="evidence" value="ECO:0007669"/>
    <property type="project" value="TreeGrafter"/>
</dbReference>
<keyword evidence="5" id="KW-0406">Ion transport</keyword>
<reference evidence="16" key="1">
    <citation type="submission" date="2020-12" db="EMBL/GenBank/DDBJ databases">
        <title>Oil enriched cultivation method for isolating marine PHA-producing bacteria.</title>
        <authorList>
            <person name="Zheng W."/>
            <person name="Yu S."/>
            <person name="Huang Y."/>
        </authorList>
    </citation>
    <scope>NUCLEOTIDE SEQUENCE</scope>
    <source>
        <strain evidence="16">SY-2-12</strain>
    </source>
</reference>
<evidence type="ECO:0000256" key="6">
    <source>
        <dbReference type="ARBA" id="ARBA00022692"/>
    </source>
</evidence>
<accession>A0A939EGF2</accession>
<evidence type="ECO:0000256" key="1">
    <source>
        <dbReference type="ARBA" id="ARBA00004571"/>
    </source>
</evidence>
<gene>
    <name evidence="16" type="ORF">JF539_20520</name>
</gene>
<dbReference type="InterPro" id="IPR039426">
    <property type="entry name" value="TonB-dep_rcpt-like"/>
</dbReference>
<dbReference type="InterPro" id="IPR036942">
    <property type="entry name" value="Beta-barrel_TonB_sf"/>
</dbReference>
<evidence type="ECO:0000313" key="17">
    <source>
        <dbReference type="Proteomes" id="UP000664096"/>
    </source>
</evidence>
<evidence type="ECO:0000256" key="11">
    <source>
        <dbReference type="ARBA" id="ARBA00023170"/>
    </source>
</evidence>
<dbReference type="Gene3D" id="3.55.50.30">
    <property type="match status" value="1"/>
</dbReference>
<dbReference type="SUPFAM" id="SSF56935">
    <property type="entry name" value="Porins"/>
    <property type="match status" value="1"/>
</dbReference>
<protein>
    <submittedName>
        <fullName evidence="16">TonB-dependent hemoglobin/transferrin/lactoferrin family receptor</fullName>
    </submittedName>
</protein>
<evidence type="ECO:0000256" key="5">
    <source>
        <dbReference type="ARBA" id="ARBA00022496"/>
    </source>
</evidence>
<dbReference type="PANTHER" id="PTHR30069:SF41">
    <property type="entry name" value="HEME_HEMOPEXIN UTILIZATION PROTEIN C"/>
    <property type="match status" value="1"/>
</dbReference>
<keyword evidence="10 13" id="KW-0472">Membrane</keyword>
<evidence type="ECO:0000256" key="12">
    <source>
        <dbReference type="ARBA" id="ARBA00023237"/>
    </source>
</evidence>
<keyword evidence="6 13" id="KW-0812">Transmembrane</keyword>
<evidence type="ECO:0000256" key="14">
    <source>
        <dbReference type="RuleBase" id="RU003357"/>
    </source>
</evidence>
<keyword evidence="4 13" id="KW-1134">Transmembrane beta strand</keyword>
<evidence type="ECO:0000256" key="3">
    <source>
        <dbReference type="ARBA" id="ARBA00022448"/>
    </source>
</evidence>